<reference evidence="3" key="1">
    <citation type="submission" date="2016-10" db="EMBL/GenBank/DDBJ databases">
        <authorList>
            <person name="Benchimol M."/>
            <person name="Almeida L.G."/>
            <person name="Vasconcelos A.T."/>
            <person name="Perreira-Neves A."/>
            <person name="Rosa I.A."/>
            <person name="Tasca T."/>
            <person name="Bogo M.R."/>
            <person name="de Souza W."/>
        </authorList>
    </citation>
    <scope>NUCLEOTIDE SEQUENCE [LARGE SCALE GENOMIC DNA]</scope>
    <source>
        <strain evidence="3">K</strain>
    </source>
</reference>
<dbReference type="Pfam" id="PF00656">
    <property type="entry name" value="Peptidase_C14"/>
    <property type="match status" value="1"/>
</dbReference>
<evidence type="ECO:0000313" key="4">
    <source>
        <dbReference type="Proteomes" id="UP000179807"/>
    </source>
</evidence>
<keyword evidence="4" id="KW-1185">Reference proteome</keyword>
<dbReference type="EMBL" id="MLAK01001303">
    <property type="protein sequence ID" value="OHS94651.1"/>
    <property type="molecule type" value="Genomic_DNA"/>
</dbReference>
<evidence type="ECO:0000313" key="3">
    <source>
        <dbReference type="EMBL" id="OHS94651.1"/>
    </source>
</evidence>
<dbReference type="OrthoDB" id="3223806at2759"/>
<dbReference type="Gene3D" id="3.40.50.12660">
    <property type="match status" value="1"/>
</dbReference>
<dbReference type="PANTHER" id="PTHR48104:SF30">
    <property type="entry name" value="METACASPASE-1"/>
    <property type="match status" value="1"/>
</dbReference>
<sequence length="289" mass="32708">MISIYANVDRILFNYSKETANDIEKFRITTFSFLFLLFMSLTLLKKLKTLAKDTTTVPLSRIPADVEKICFIVCNTYTSYRLSLGDGPLNDAITFATSMKSYGFTQYFMHNPHSRNFLSYLDAFFKNTLKHLVVYYVGHGTTVADLNKDEDDGYDEAFVFEDGTIIDDILLEHLIKNKNETSRLTLITDACHSGSIWDIQSKVVNGNAVPQMVMSISAANDKQTAKQAVIDRKEQGIFTMNLGTTLKKKPAITPKDLLTELRTPLKKYSQTCTVAYSSKELETKTIFND</sequence>
<dbReference type="AlphaFoldDB" id="A0A1J4JAH5"/>
<dbReference type="InterPro" id="IPR011600">
    <property type="entry name" value="Pept_C14_caspase"/>
</dbReference>
<protein>
    <submittedName>
        <fullName evidence="3">Clan CD, family C14, metacaspase-like cysteine peptidase</fullName>
    </submittedName>
</protein>
<dbReference type="GeneID" id="94847208"/>
<organism evidence="3 4">
    <name type="scientific">Tritrichomonas foetus</name>
    <dbReference type="NCBI Taxonomy" id="1144522"/>
    <lineage>
        <taxon>Eukaryota</taxon>
        <taxon>Metamonada</taxon>
        <taxon>Parabasalia</taxon>
        <taxon>Tritrichomonadida</taxon>
        <taxon>Tritrichomonadidae</taxon>
        <taxon>Tritrichomonas</taxon>
    </lineage>
</organism>
<dbReference type="VEuPathDB" id="TrichDB:TRFO_39208"/>
<dbReference type="RefSeq" id="XP_068347788.1">
    <property type="nucleotide sequence ID" value="XM_068512504.1"/>
</dbReference>
<comment type="caution">
    <text evidence="3">The sequence shown here is derived from an EMBL/GenBank/DDBJ whole genome shotgun (WGS) entry which is preliminary data.</text>
</comment>
<evidence type="ECO:0000256" key="1">
    <source>
        <dbReference type="ARBA" id="ARBA00009005"/>
    </source>
</evidence>
<dbReference type="InterPro" id="IPR029030">
    <property type="entry name" value="Caspase-like_dom_sf"/>
</dbReference>
<evidence type="ECO:0000259" key="2">
    <source>
        <dbReference type="Pfam" id="PF00656"/>
    </source>
</evidence>
<comment type="similarity">
    <text evidence="1">Belongs to the peptidase C14B family.</text>
</comment>
<dbReference type="InterPro" id="IPR050452">
    <property type="entry name" value="Metacaspase"/>
</dbReference>
<dbReference type="SUPFAM" id="SSF52129">
    <property type="entry name" value="Caspase-like"/>
    <property type="match status" value="1"/>
</dbReference>
<proteinExistence type="inferred from homology"/>
<dbReference type="GO" id="GO:0006508">
    <property type="term" value="P:proteolysis"/>
    <property type="evidence" value="ECO:0007669"/>
    <property type="project" value="InterPro"/>
</dbReference>
<name>A0A1J4JAH5_9EUKA</name>
<feature type="domain" description="Peptidase C14 caspase" evidence="2">
    <location>
        <begin position="68"/>
        <end position="270"/>
    </location>
</feature>
<dbReference type="GO" id="GO:0005737">
    <property type="term" value="C:cytoplasm"/>
    <property type="evidence" value="ECO:0007669"/>
    <property type="project" value="TreeGrafter"/>
</dbReference>
<dbReference type="PANTHER" id="PTHR48104">
    <property type="entry name" value="METACASPASE-4"/>
    <property type="match status" value="1"/>
</dbReference>
<accession>A0A1J4JAH5</accession>
<gene>
    <name evidence="3" type="ORF">TRFO_39208</name>
</gene>
<dbReference type="GO" id="GO:0004197">
    <property type="term" value="F:cysteine-type endopeptidase activity"/>
    <property type="evidence" value="ECO:0007669"/>
    <property type="project" value="InterPro"/>
</dbReference>
<dbReference type="Proteomes" id="UP000179807">
    <property type="component" value="Unassembled WGS sequence"/>
</dbReference>